<evidence type="ECO:0000313" key="1">
    <source>
        <dbReference type="EMBL" id="CCH74552.1"/>
    </source>
</evidence>
<evidence type="ECO:0000313" key="2">
    <source>
        <dbReference type="Proteomes" id="UP000035763"/>
    </source>
</evidence>
<keyword evidence="2" id="KW-1185">Reference proteome</keyword>
<sequence length="223" mass="24501">MTAPFRLHAGDSAPSQQSPTTCGAACLTVARMLIDPLFARWILTGDGPRRGVPDAPTLGERFAAYERIVHRRTNGLYAGAGRLNLPWPRRLGTPPWGAKKELEFGAARRDTDYTVEMLRHHSPAELGEHFDRLLAIVADGEPALLYVGTHLVPRHVLLILPDNGDGNLEVYDPARGTVTELTRHAFTSRAVDLAGWDVPWFSVEPVGIVRERAYEWAPGAVPA</sequence>
<gene>
    <name evidence="1" type="ORF">BN11_4560020</name>
</gene>
<name>W6JZD3_9MICO</name>
<dbReference type="EMBL" id="CAJA01000397">
    <property type="protein sequence ID" value="CCH74552.1"/>
    <property type="molecule type" value="Genomic_DNA"/>
</dbReference>
<protein>
    <recommendedName>
        <fullName evidence="3">Peptidase C39-like domain-containing protein</fullName>
    </recommendedName>
</protein>
<evidence type="ECO:0008006" key="3">
    <source>
        <dbReference type="Google" id="ProtNLM"/>
    </source>
</evidence>
<dbReference type="STRING" id="1193182.BN11_4560020"/>
<accession>W6JZD3</accession>
<organism evidence="1 2">
    <name type="scientific">Nostocoides australiense Ben110</name>
    <dbReference type="NCBI Taxonomy" id="1193182"/>
    <lineage>
        <taxon>Bacteria</taxon>
        <taxon>Bacillati</taxon>
        <taxon>Actinomycetota</taxon>
        <taxon>Actinomycetes</taxon>
        <taxon>Micrococcales</taxon>
        <taxon>Intrasporangiaceae</taxon>
        <taxon>Nostocoides</taxon>
    </lineage>
</organism>
<reference evidence="1 2" key="1">
    <citation type="journal article" date="2013" name="ISME J.">
        <title>A metabolic model for members of the genus Tetrasphaera involved in enhanced biological phosphorus removal.</title>
        <authorList>
            <person name="Kristiansen R."/>
            <person name="Nguyen H.T.T."/>
            <person name="Saunders A.M."/>
            <person name="Nielsen J.L."/>
            <person name="Wimmer R."/>
            <person name="Le V.Q."/>
            <person name="McIlroy S.J."/>
            <person name="Petrovski S."/>
            <person name="Seviour R.J."/>
            <person name="Calteau A."/>
            <person name="Nielsen K.L."/>
            <person name="Nielsen P.H."/>
        </authorList>
    </citation>
    <scope>NUCLEOTIDE SEQUENCE [LARGE SCALE GENOMIC DNA]</scope>
    <source>
        <strain evidence="1 2">Ben110</strain>
    </source>
</reference>
<proteinExistence type="predicted"/>
<dbReference type="Proteomes" id="UP000035763">
    <property type="component" value="Unassembled WGS sequence"/>
</dbReference>
<comment type="caution">
    <text evidence="1">The sequence shown here is derived from an EMBL/GenBank/DDBJ whole genome shotgun (WGS) entry which is preliminary data.</text>
</comment>
<dbReference type="OrthoDB" id="4762866at2"/>
<dbReference type="RefSeq" id="WP_048699918.1">
    <property type="nucleotide sequence ID" value="NZ_HG764815.1"/>
</dbReference>
<dbReference type="AlphaFoldDB" id="W6JZD3"/>